<dbReference type="InterPro" id="IPR007115">
    <property type="entry name" value="6-PTP_synth/QueD"/>
</dbReference>
<dbReference type="InterPro" id="IPR038418">
    <property type="entry name" value="6-PTP_synth/QueD_sf"/>
</dbReference>
<evidence type="ECO:0000256" key="1">
    <source>
        <dbReference type="ARBA" id="ARBA00001947"/>
    </source>
</evidence>
<evidence type="ECO:0000313" key="10">
    <source>
        <dbReference type="Proteomes" id="UP001479436"/>
    </source>
</evidence>
<evidence type="ECO:0000256" key="5">
    <source>
        <dbReference type="ARBA" id="ARBA00022723"/>
    </source>
</evidence>
<dbReference type="PROSITE" id="PS00987">
    <property type="entry name" value="PTPS_1"/>
    <property type="match status" value="1"/>
</dbReference>
<gene>
    <name evidence="9" type="ORF">K7432_005565</name>
</gene>
<comment type="pathway">
    <text evidence="2">Cofactor biosynthesis; tetrahydrobiopterin biosynthesis; tetrahydrobiopterin from 7,8-dihydroneopterin triphosphate: step 1/3.</text>
</comment>
<evidence type="ECO:0000256" key="6">
    <source>
        <dbReference type="ARBA" id="ARBA00022833"/>
    </source>
</evidence>
<keyword evidence="5" id="KW-0479">Metal-binding</keyword>
<proteinExistence type="inferred from homology"/>
<evidence type="ECO:0000256" key="2">
    <source>
        <dbReference type="ARBA" id="ARBA00005126"/>
    </source>
</evidence>
<dbReference type="Proteomes" id="UP001479436">
    <property type="component" value="Unassembled WGS sequence"/>
</dbReference>
<keyword evidence="7" id="KW-0783">Tetrahydrobiopterin biosynthesis</keyword>
<reference evidence="9 10" key="1">
    <citation type="submission" date="2023-04" db="EMBL/GenBank/DDBJ databases">
        <title>Genome of Basidiobolus ranarum AG-B5.</title>
        <authorList>
            <person name="Stajich J.E."/>
            <person name="Carter-House D."/>
            <person name="Gryganskyi A."/>
        </authorList>
    </citation>
    <scope>NUCLEOTIDE SEQUENCE [LARGE SCALE GENOMIC DNA]</scope>
    <source>
        <strain evidence="9 10">AG-B5</strain>
    </source>
</reference>
<keyword evidence="10" id="KW-1185">Reference proteome</keyword>
<comment type="similarity">
    <text evidence="3">Belongs to the PTPS family.</text>
</comment>
<accession>A0ABR2WWF7</accession>
<comment type="cofactor">
    <cofactor evidence="1">
        <name>Zn(2+)</name>
        <dbReference type="ChEBI" id="CHEBI:29105"/>
    </cofactor>
</comment>
<dbReference type="Pfam" id="PF01242">
    <property type="entry name" value="PTPS"/>
    <property type="match status" value="2"/>
</dbReference>
<evidence type="ECO:0000256" key="3">
    <source>
        <dbReference type="ARBA" id="ARBA00009164"/>
    </source>
</evidence>
<dbReference type="EC" id="4.2.3.12" evidence="4"/>
<organism evidence="9 10">
    <name type="scientific">Basidiobolus ranarum</name>
    <dbReference type="NCBI Taxonomy" id="34480"/>
    <lineage>
        <taxon>Eukaryota</taxon>
        <taxon>Fungi</taxon>
        <taxon>Fungi incertae sedis</taxon>
        <taxon>Zoopagomycota</taxon>
        <taxon>Entomophthoromycotina</taxon>
        <taxon>Basidiobolomycetes</taxon>
        <taxon>Basidiobolales</taxon>
        <taxon>Basidiobolaceae</taxon>
        <taxon>Basidiobolus</taxon>
    </lineage>
</organism>
<dbReference type="InterPro" id="IPR022470">
    <property type="entry name" value="PTPS_Cys_AS"/>
</dbReference>
<protein>
    <recommendedName>
        <fullName evidence="4">6-pyruvoyltetrahydropterin synthase</fullName>
        <ecNumber evidence="4">4.2.3.12</ecNumber>
    </recommendedName>
</protein>
<evidence type="ECO:0000313" key="9">
    <source>
        <dbReference type="EMBL" id="KAK9765806.1"/>
    </source>
</evidence>
<dbReference type="PANTHER" id="PTHR12589">
    <property type="entry name" value="PYRUVOYL TETRAHYDROBIOPTERIN SYNTHASE"/>
    <property type="match status" value="1"/>
</dbReference>
<evidence type="ECO:0000256" key="7">
    <source>
        <dbReference type="ARBA" id="ARBA00023007"/>
    </source>
</evidence>
<evidence type="ECO:0000256" key="4">
    <source>
        <dbReference type="ARBA" id="ARBA00013100"/>
    </source>
</evidence>
<keyword evidence="6" id="KW-0862">Zinc</keyword>
<dbReference type="EMBL" id="JASJQH010000223">
    <property type="protein sequence ID" value="KAK9765806.1"/>
    <property type="molecule type" value="Genomic_DNA"/>
</dbReference>
<evidence type="ECO:0000256" key="8">
    <source>
        <dbReference type="ARBA" id="ARBA00023239"/>
    </source>
</evidence>
<dbReference type="PANTHER" id="PTHR12589:SF7">
    <property type="entry name" value="6-PYRUVOYL TETRAHYDROBIOPTERIN SYNTHASE"/>
    <property type="match status" value="1"/>
</dbReference>
<name>A0ABR2WWF7_9FUNG</name>
<sequence>MTIAYVCRTAHFSAAHRLHSPHLTLEENKEIYGKCNNLNGHGHNYKGNGKTIVYSQVYTRRTKQMTSFSTEYLVQVTIKGEVDPRTGMVINLTKLKKVMDVAIMDTLDHHNLVGKYTSKLTLYQI</sequence>
<dbReference type="Gene3D" id="3.30.479.10">
    <property type="entry name" value="6-pyruvoyl tetrahydropterin synthase/QueD"/>
    <property type="match status" value="2"/>
</dbReference>
<keyword evidence="8" id="KW-0456">Lyase</keyword>
<comment type="caution">
    <text evidence="9">The sequence shown here is derived from an EMBL/GenBank/DDBJ whole genome shotgun (WGS) entry which is preliminary data.</text>
</comment>
<dbReference type="SUPFAM" id="SSF55620">
    <property type="entry name" value="Tetrahydrobiopterin biosynthesis enzymes-like"/>
    <property type="match status" value="1"/>
</dbReference>